<evidence type="ECO:0000256" key="2">
    <source>
        <dbReference type="ARBA" id="ARBA00004170"/>
    </source>
</evidence>
<keyword evidence="6 12" id="KW-1003">Cell membrane</keyword>
<evidence type="ECO:0000256" key="6">
    <source>
        <dbReference type="ARBA" id="ARBA00022475"/>
    </source>
</evidence>
<sequence length="286" mass="31847">MSFAQEIRGKIASIKGTQKITRAMEMVAASKMRKAQERMTFSRPYAHKMLDLIYHVASSHAEYQHPYLQVRELKRAGFLVITTDKGLCGGLNTNLLKLVLQKFRVCQSKGIAVDLAIIGGKGEAFFKRIGGHVVAHANHLGDAPQLQDLIGVIKVLLDAYKRGELDSVTIFYNEFINTMTQKAQALELLPVLPSEKSDLNYRWDYLYEPDAKPLLELVLTRYIESQVYQSVVENTACEQAARMVAMKNATDNAGELISDLQLAYNKARQAAITKELAEIVAGAEAV</sequence>
<dbReference type="Proteomes" id="UP000183924">
    <property type="component" value="Unassembled WGS sequence"/>
</dbReference>
<dbReference type="NCBIfam" id="NF004144">
    <property type="entry name" value="PRK05621.1-1"/>
    <property type="match status" value="1"/>
</dbReference>
<comment type="caution">
    <text evidence="13">The sequence shown here is derived from an EMBL/GenBank/DDBJ whole genome shotgun (WGS) entry which is preliminary data.</text>
</comment>
<evidence type="ECO:0000256" key="11">
    <source>
        <dbReference type="ARBA" id="ARBA00023310"/>
    </source>
</evidence>
<dbReference type="Gene3D" id="3.40.1380.10">
    <property type="match status" value="1"/>
</dbReference>
<reference evidence="13 14" key="1">
    <citation type="submission" date="2016-03" db="EMBL/GenBank/DDBJ databases">
        <title>Comparative genomics of Rickettsiella.</title>
        <authorList>
            <person name="Chandler C."/>
            <person name="Wang Y."/>
        </authorList>
    </citation>
    <scope>NUCLEOTIDE SEQUENCE [LARGE SCALE GENOMIC DNA]</scope>
    <source>
        <strain evidence="13 14">RCFS May 2013</strain>
    </source>
</reference>
<keyword evidence="11 12" id="KW-0066">ATP synthesis</keyword>
<dbReference type="OrthoDB" id="9812769at2"/>
<dbReference type="GO" id="GO:0045259">
    <property type="term" value="C:proton-transporting ATP synthase complex"/>
    <property type="evidence" value="ECO:0007669"/>
    <property type="project" value="UniProtKB-KW"/>
</dbReference>
<dbReference type="GO" id="GO:0046933">
    <property type="term" value="F:proton-transporting ATP synthase activity, rotational mechanism"/>
    <property type="evidence" value="ECO:0007669"/>
    <property type="project" value="UniProtKB-UniRule"/>
</dbReference>
<dbReference type="RefSeq" id="WP_071662953.1">
    <property type="nucleotide sequence ID" value="NZ_LUKY01000033.1"/>
</dbReference>
<evidence type="ECO:0000256" key="4">
    <source>
        <dbReference type="ARBA" id="ARBA00011648"/>
    </source>
</evidence>
<dbReference type="InterPro" id="IPR000131">
    <property type="entry name" value="ATP_synth_F1_gsu"/>
</dbReference>
<evidence type="ECO:0000313" key="14">
    <source>
        <dbReference type="Proteomes" id="UP000183924"/>
    </source>
</evidence>
<comment type="subcellular location">
    <subcellularLocation>
        <location evidence="12">Cell membrane</location>
        <topology evidence="12">Peripheral membrane protein</topology>
    </subcellularLocation>
    <subcellularLocation>
        <location evidence="2">Membrane</location>
        <topology evidence="2">Peripheral membrane protein</topology>
    </subcellularLocation>
</comment>
<evidence type="ECO:0000256" key="5">
    <source>
        <dbReference type="ARBA" id="ARBA00022448"/>
    </source>
</evidence>
<dbReference type="InterPro" id="IPR023632">
    <property type="entry name" value="ATP_synth_F1_gsu_CS"/>
</dbReference>
<dbReference type="FunFam" id="1.10.287.80:FF:000005">
    <property type="entry name" value="ATP synthase gamma chain"/>
    <property type="match status" value="1"/>
</dbReference>
<evidence type="ECO:0000256" key="7">
    <source>
        <dbReference type="ARBA" id="ARBA00022781"/>
    </source>
</evidence>
<evidence type="ECO:0000256" key="9">
    <source>
        <dbReference type="ARBA" id="ARBA00023136"/>
    </source>
</evidence>
<organism evidence="13 14">
    <name type="scientific">Candidatus Rickettsiella isopodorum</name>
    <dbReference type="NCBI Taxonomy" id="1225476"/>
    <lineage>
        <taxon>Bacteria</taxon>
        <taxon>Pseudomonadati</taxon>
        <taxon>Pseudomonadota</taxon>
        <taxon>Gammaproteobacteria</taxon>
        <taxon>Legionellales</taxon>
        <taxon>Coxiellaceae</taxon>
        <taxon>Rickettsiella</taxon>
    </lineage>
</organism>
<dbReference type="GO" id="GO:0005886">
    <property type="term" value="C:plasma membrane"/>
    <property type="evidence" value="ECO:0007669"/>
    <property type="project" value="UniProtKB-SubCell"/>
</dbReference>
<keyword evidence="8 12" id="KW-0406">Ion transport</keyword>
<dbReference type="PANTHER" id="PTHR11693">
    <property type="entry name" value="ATP SYNTHASE GAMMA CHAIN"/>
    <property type="match status" value="1"/>
</dbReference>
<comment type="function">
    <text evidence="1 12">Produces ATP from ADP in the presence of a proton gradient across the membrane. The gamma chain is believed to be important in regulating ATPase activity and the flow of protons through the CF(0) complex.</text>
</comment>
<dbReference type="PANTHER" id="PTHR11693:SF22">
    <property type="entry name" value="ATP SYNTHASE SUBUNIT GAMMA, MITOCHONDRIAL"/>
    <property type="match status" value="1"/>
</dbReference>
<dbReference type="CDD" id="cd12151">
    <property type="entry name" value="F1-ATPase_gamma"/>
    <property type="match status" value="1"/>
</dbReference>
<dbReference type="PROSITE" id="PS00153">
    <property type="entry name" value="ATPASE_GAMMA"/>
    <property type="match status" value="1"/>
</dbReference>
<evidence type="ECO:0000313" key="13">
    <source>
        <dbReference type="EMBL" id="OIZ94464.1"/>
    </source>
</evidence>
<dbReference type="AlphaFoldDB" id="A0A1J8NH32"/>
<dbReference type="EMBL" id="LUKY01000033">
    <property type="protein sequence ID" value="OIZ94464.1"/>
    <property type="molecule type" value="Genomic_DNA"/>
</dbReference>
<keyword evidence="7 12" id="KW-0375">Hydrogen ion transport</keyword>
<evidence type="ECO:0000256" key="1">
    <source>
        <dbReference type="ARBA" id="ARBA00003456"/>
    </source>
</evidence>
<evidence type="ECO:0000256" key="10">
    <source>
        <dbReference type="ARBA" id="ARBA00023196"/>
    </source>
</evidence>
<evidence type="ECO:0000256" key="12">
    <source>
        <dbReference type="HAMAP-Rule" id="MF_00815"/>
    </source>
</evidence>
<accession>A0A1J8NH32</accession>
<evidence type="ECO:0000256" key="3">
    <source>
        <dbReference type="ARBA" id="ARBA00007681"/>
    </source>
</evidence>
<keyword evidence="5 12" id="KW-0813">Transport</keyword>
<dbReference type="SUPFAM" id="SSF52943">
    <property type="entry name" value="ATP synthase (F1-ATPase), gamma subunit"/>
    <property type="match status" value="1"/>
</dbReference>
<dbReference type="NCBIfam" id="TIGR01146">
    <property type="entry name" value="ATPsyn_F1gamma"/>
    <property type="match status" value="1"/>
</dbReference>
<gene>
    <name evidence="12" type="primary">atpG</name>
    <name evidence="13" type="ORF">A1D18_06415</name>
</gene>
<dbReference type="STRING" id="1225476.A1D18_06415"/>
<name>A0A1J8NH32_9COXI</name>
<comment type="similarity">
    <text evidence="3 12">Belongs to the ATPase gamma chain family.</text>
</comment>
<evidence type="ECO:0000256" key="8">
    <source>
        <dbReference type="ARBA" id="ARBA00023065"/>
    </source>
</evidence>
<keyword evidence="10 12" id="KW-0139">CF(1)</keyword>
<dbReference type="GO" id="GO:0005524">
    <property type="term" value="F:ATP binding"/>
    <property type="evidence" value="ECO:0007669"/>
    <property type="project" value="UniProtKB-UniRule"/>
</dbReference>
<comment type="subunit">
    <text evidence="4 12">F-type ATPases have 2 components, CF(1) - the catalytic core - and CF(0) - the membrane proton channel. CF(1) has five subunits: alpha(3), beta(3), gamma(1), delta(1), epsilon(1). CF(0) has three main subunits: a, b and c.</text>
</comment>
<dbReference type="InterPro" id="IPR035968">
    <property type="entry name" value="ATP_synth_F1_ATPase_gsu"/>
</dbReference>
<dbReference type="Gene3D" id="1.10.287.80">
    <property type="entry name" value="ATP synthase, gamma subunit, helix hairpin domain"/>
    <property type="match status" value="1"/>
</dbReference>
<keyword evidence="9 12" id="KW-0472">Membrane</keyword>
<proteinExistence type="inferred from homology"/>
<protein>
    <recommendedName>
        <fullName evidence="12">ATP synthase gamma chain</fullName>
    </recommendedName>
    <alternativeName>
        <fullName evidence="12">ATP synthase F1 sector gamma subunit</fullName>
    </alternativeName>
    <alternativeName>
        <fullName evidence="12">F-ATPase gamma subunit</fullName>
    </alternativeName>
</protein>
<dbReference type="GO" id="GO:0042777">
    <property type="term" value="P:proton motive force-driven plasma membrane ATP synthesis"/>
    <property type="evidence" value="ECO:0007669"/>
    <property type="project" value="UniProtKB-UniRule"/>
</dbReference>
<dbReference type="Pfam" id="PF00231">
    <property type="entry name" value="ATP-synt"/>
    <property type="match status" value="1"/>
</dbReference>
<keyword evidence="14" id="KW-1185">Reference proteome</keyword>
<dbReference type="HAMAP" id="MF_00815">
    <property type="entry name" value="ATP_synth_gamma_bact"/>
    <property type="match status" value="1"/>
</dbReference>
<dbReference type="PRINTS" id="PR00126">
    <property type="entry name" value="ATPASEGAMMA"/>
</dbReference>